<sequence>MHLSRLPRWAISLTLFNGHHYWHYIKFNRKCKLMQYLRTQCPTWEGPQKALGRTFENSDQISLSSSDMLYFNKFVKLDDDNLTFIGKCAIKKFIQYVDRPCGLIPHPCVNEYGYLFGGIIYRYAKLHNADEDVIKDIETFAKCFRKNDSNLIVTKFGEPKFYFNYRDGTYHKMPGFPDLPPLKIINEDPDFE</sequence>
<dbReference type="VEuPathDB" id="TrichDB:TVAGG3_0960610"/>
<keyword evidence="2" id="KW-1185">Reference proteome</keyword>
<dbReference type="EMBL" id="DS113266">
    <property type="protein sequence ID" value="EAY14753.1"/>
    <property type="molecule type" value="Genomic_DNA"/>
</dbReference>
<accession>A2DY17</accession>
<name>A2DY17_TRIV3</name>
<proteinExistence type="predicted"/>
<protein>
    <submittedName>
        <fullName evidence="1">Uncharacterized protein</fullName>
    </submittedName>
</protein>
<dbReference type="KEGG" id="tva:4772746"/>
<evidence type="ECO:0000313" key="2">
    <source>
        <dbReference type="Proteomes" id="UP000001542"/>
    </source>
</evidence>
<dbReference type="VEuPathDB" id="TrichDB:TVAG_038610"/>
<organism evidence="1 2">
    <name type="scientific">Trichomonas vaginalis (strain ATCC PRA-98 / G3)</name>
    <dbReference type="NCBI Taxonomy" id="412133"/>
    <lineage>
        <taxon>Eukaryota</taxon>
        <taxon>Metamonada</taxon>
        <taxon>Parabasalia</taxon>
        <taxon>Trichomonadida</taxon>
        <taxon>Trichomonadidae</taxon>
        <taxon>Trichomonas</taxon>
    </lineage>
</organism>
<gene>
    <name evidence="1" type="ORF">TVAG_038610</name>
</gene>
<reference evidence="1" key="1">
    <citation type="submission" date="2006-10" db="EMBL/GenBank/DDBJ databases">
        <authorList>
            <person name="Amadeo P."/>
            <person name="Zhao Q."/>
            <person name="Wortman J."/>
            <person name="Fraser-Liggett C."/>
            <person name="Carlton J."/>
        </authorList>
    </citation>
    <scope>NUCLEOTIDE SEQUENCE</scope>
    <source>
        <strain evidence="1">G3</strain>
    </source>
</reference>
<evidence type="ECO:0000313" key="1">
    <source>
        <dbReference type="EMBL" id="EAY14753.1"/>
    </source>
</evidence>
<dbReference type="RefSeq" id="XP_001326976.1">
    <property type="nucleotide sequence ID" value="XM_001326941.1"/>
</dbReference>
<dbReference type="AlphaFoldDB" id="A2DY17"/>
<dbReference type="InParanoid" id="A2DY17"/>
<reference evidence="1" key="2">
    <citation type="journal article" date="2007" name="Science">
        <title>Draft genome sequence of the sexually transmitted pathogen Trichomonas vaginalis.</title>
        <authorList>
            <person name="Carlton J.M."/>
            <person name="Hirt R.P."/>
            <person name="Silva J.C."/>
            <person name="Delcher A.L."/>
            <person name="Schatz M."/>
            <person name="Zhao Q."/>
            <person name="Wortman J.R."/>
            <person name="Bidwell S.L."/>
            <person name="Alsmark U.C.M."/>
            <person name="Besteiro S."/>
            <person name="Sicheritz-Ponten T."/>
            <person name="Noel C.J."/>
            <person name="Dacks J.B."/>
            <person name="Foster P.G."/>
            <person name="Simillion C."/>
            <person name="Van de Peer Y."/>
            <person name="Miranda-Saavedra D."/>
            <person name="Barton G.J."/>
            <person name="Westrop G.D."/>
            <person name="Mueller S."/>
            <person name="Dessi D."/>
            <person name="Fiori P.L."/>
            <person name="Ren Q."/>
            <person name="Paulsen I."/>
            <person name="Zhang H."/>
            <person name="Bastida-Corcuera F.D."/>
            <person name="Simoes-Barbosa A."/>
            <person name="Brown M.T."/>
            <person name="Hayes R.D."/>
            <person name="Mukherjee M."/>
            <person name="Okumura C.Y."/>
            <person name="Schneider R."/>
            <person name="Smith A.J."/>
            <person name="Vanacova S."/>
            <person name="Villalvazo M."/>
            <person name="Haas B.J."/>
            <person name="Pertea M."/>
            <person name="Feldblyum T.V."/>
            <person name="Utterback T.R."/>
            <person name="Shu C.L."/>
            <person name="Osoegawa K."/>
            <person name="de Jong P.J."/>
            <person name="Hrdy I."/>
            <person name="Horvathova L."/>
            <person name="Zubacova Z."/>
            <person name="Dolezal P."/>
            <person name="Malik S.B."/>
            <person name="Logsdon J.M. Jr."/>
            <person name="Henze K."/>
            <person name="Gupta A."/>
            <person name="Wang C.C."/>
            <person name="Dunne R.L."/>
            <person name="Upcroft J.A."/>
            <person name="Upcroft P."/>
            <person name="White O."/>
            <person name="Salzberg S.L."/>
            <person name="Tang P."/>
            <person name="Chiu C.-H."/>
            <person name="Lee Y.-S."/>
            <person name="Embley T.M."/>
            <person name="Coombs G.H."/>
            <person name="Mottram J.C."/>
            <person name="Tachezy J."/>
            <person name="Fraser-Liggett C.M."/>
            <person name="Johnson P.J."/>
        </authorList>
    </citation>
    <scope>NUCLEOTIDE SEQUENCE [LARGE SCALE GENOMIC DNA]</scope>
    <source>
        <strain evidence="1">G3</strain>
    </source>
</reference>
<dbReference type="Proteomes" id="UP000001542">
    <property type="component" value="Unassembled WGS sequence"/>
</dbReference>